<keyword evidence="4" id="KW-1133">Transmembrane helix</keyword>
<dbReference type="Proteomes" id="UP001159405">
    <property type="component" value="Unassembled WGS sequence"/>
</dbReference>
<evidence type="ECO:0000256" key="3">
    <source>
        <dbReference type="ARBA" id="ARBA00022729"/>
    </source>
</evidence>
<comment type="caution">
    <text evidence="6">The sequence shown here is derived from an EMBL/GenBank/DDBJ whole genome shotgun (WGS) entry which is preliminary data.</text>
</comment>
<dbReference type="PANTHER" id="PTHR16059:SF25">
    <property type="entry name" value="LYSOZYME"/>
    <property type="match status" value="1"/>
</dbReference>
<reference evidence="6 7" key="1">
    <citation type="submission" date="2022-05" db="EMBL/GenBank/DDBJ databases">
        <authorList>
            <consortium name="Genoscope - CEA"/>
            <person name="William W."/>
        </authorList>
    </citation>
    <scope>NUCLEOTIDE SEQUENCE [LARGE SCALE GENOMIC DNA]</scope>
</reference>
<dbReference type="EMBL" id="CALNXK010000107">
    <property type="protein sequence ID" value="CAH3157336.1"/>
    <property type="molecule type" value="Genomic_DNA"/>
</dbReference>
<organism evidence="6 7">
    <name type="scientific">Porites lobata</name>
    <dbReference type="NCBI Taxonomy" id="104759"/>
    <lineage>
        <taxon>Eukaryota</taxon>
        <taxon>Metazoa</taxon>
        <taxon>Cnidaria</taxon>
        <taxon>Anthozoa</taxon>
        <taxon>Hexacorallia</taxon>
        <taxon>Scleractinia</taxon>
        <taxon>Fungiina</taxon>
        <taxon>Poritidae</taxon>
        <taxon>Porites</taxon>
    </lineage>
</organism>
<accession>A0ABN8Q5T0</accession>
<keyword evidence="3" id="KW-0732">Signal</keyword>
<keyword evidence="5" id="KW-0472">Membrane</keyword>
<evidence type="ECO:0008006" key="8">
    <source>
        <dbReference type="Google" id="ProtNLM"/>
    </source>
</evidence>
<evidence type="ECO:0000256" key="4">
    <source>
        <dbReference type="ARBA" id="ARBA00022989"/>
    </source>
</evidence>
<dbReference type="PANTHER" id="PTHR16059">
    <property type="entry name" value="ANTHRAX TOXIN RECEPTOR"/>
    <property type="match status" value="1"/>
</dbReference>
<keyword evidence="7" id="KW-1185">Reference proteome</keyword>
<evidence type="ECO:0000256" key="5">
    <source>
        <dbReference type="ARBA" id="ARBA00023136"/>
    </source>
</evidence>
<proteinExistence type="predicted"/>
<feature type="non-terminal residue" evidence="6">
    <location>
        <position position="1"/>
    </location>
</feature>
<comment type="subcellular location">
    <subcellularLocation>
        <location evidence="1">Membrane</location>
        <topology evidence="1">Single-pass membrane protein</topology>
    </subcellularLocation>
</comment>
<evidence type="ECO:0000256" key="2">
    <source>
        <dbReference type="ARBA" id="ARBA00022692"/>
    </source>
</evidence>
<keyword evidence="2" id="KW-0812">Transmembrane</keyword>
<protein>
    <recommendedName>
        <fullName evidence="8">Lysozyme</fullName>
    </recommendedName>
</protein>
<gene>
    <name evidence="6" type="ORF">PLOB_00002189</name>
</gene>
<sequence length="309" mass="35862">LWRVNTFHCRCRYSDSRKTTKMITLSVLVVIVLLNDIRAATNLCEDPEGCGVLFKPLGCFRDRRHDRALPHYIYNERDKSIANYGGRLIDWVNWENYLPRFICRCAQKAKELGYDLFGVQFYGECHAGSSSSHRYYRYGKGRCKDCIGTDRNDCNGRKFCAGQARRNMVYKIVDLCSVSFERIGCFKDKTDQPRLLPSYILTDRDEQIQNPVFSGQLIDWKNWYEHLPSFVCRCAQQAQKKGWRIFGIQYWGECWSGTDDSPFFLEGHARRGQCADQCYNDCGCSTRFCAGKNFTNAVYAISKPLKMLI</sequence>
<name>A0ABN8Q5T0_9CNID</name>
<evidence type="ECO:0000256" key="1">
    <source>
        <dbReference type="ARBA" id="ARBA00004167"/>
    </source>
</evidence>
<evidence type="ECO:0000313" key="7">
    <source>
        <dbReference type="Proteomes" id="UP001159405"/>
    </source>
</evidence>
<evidence type="ECO:0000313" key="6">
    <source>
        <dbReference type="EMBL" id="CAH3157336.1"/>
    </source>
</evidence>